<feature type="chain" id="PRO_5046182120" evidence="1">
    <location>
        <begin position="28"/>
        <end position="186"/>
    </location>
</feature>
<reference evidence="2 3" key="1">
    <citation type="submission" date="2021-01" db="EMBL/GenBank/DDBJ databases">
        <title>Whole genome shotgun sequence of Actinoplanes humidus NBRC 14915.</title>
        <authorList>
            <person name="Komaki H."/>
            <person name="Tamura T."/>
        </authorList>
    </citation>
    <scope>NUCLEOTIDE SEQUENCE [LARGE SCALE GENOMIC DNA]</scope>
    <source>
        <strain evidence="2 3">NBRC 14915</strain>
    </source>
</reference>
<dbReference type="EMBL" id="BOMN01000112">
    <property type="protein sequence ID" value="GIE24756.1"/>
    <property type="molecule type" value="Genomic_DNA"/>
</dbReference>
<comment type="caution">
    <text evidence="2">The sequence shown here is derived from an EMBL/GenBank/DDBJ whole genome shotgun (WGS) entry which is preliminary data.</text>
</comment>
<evidence type="ECO:0000313" key="2">
    <source>
        <dbReference type="EMBL" id="GIE24756.1"/>
    </source>
</evidence>
<dbReference type="PROSITE" id="PS51318">
    <property type="entry name" value="TAT"/>
    <property type="match status" value="1"/>
</dbReference>
<organism evidence="2 3">
    <name type="scientific">Winogradskya humida</name>
    <dbReference type="NCBI Taxonomy" id="113566"/>
    <lineage>
        <taxon>Bacteria</taxon>
        <taxon>Bacillati</taxon>
        <taxon>Actinomycetota</taxon>
        <taxon>Actinomycetes</taxon>
        <taxon>Micromonosporales</taxon>
        <taxon>Micromonosporaceae</taxon>
        <taxon>Winogradskya</taxon>
    </lineage>
</organism>
<gene>
    <name evidence="2" type="ORF">Ahu01nite_078580</name>
</gene>
<evidence type="ECO:0000313" key="3">
    <source>
        <dbReference type="Proteomes" id="UP000603200"/>
    </source>
</evidence>
<accession>A0ABQ4A1M2</accession>
<keyword evidence="3" id="KW-1185">Reference proteome</keyword>
<protein>
    <submittedName>
        <fullName evidence="2">Uncharacterized protein</fullName>
    </submittedName>
</protein>
<dbReference type="RefSeq" id="WP_203841748.1">
    <property type="nucleotide sequence ID" value="NZ_BAAATV010000009.1"/>
</dbReference>
<name>A0ABQ4A1M2_9ACTN</name>
<proteinExistence type="predicted"/>
<evidence type="ECO:0000256" key="1">
    <source>
        <dbReference type="SAM" id="SignalP"/>
    </source>
</evidence>
<feature type="signal peptide" evidence="1">
    <location>
        <begin position="1"/>
        <end position="27"/>
    </location>
</feature>
<dbReference type="Proteomes" id="UP000603200">
    <property type="component" value="Unassembled WGS sequence"/>
</dbReference>
<keyword evidence="1" id="KW-0732">Signal</keyword>
<dbReference type="InterPro" id="IPR006311">
    <property type="entry name" value="TAT_signal"/>
</dbReference>
<sequence length="186" mass="19476">MRRRTLLVLGAGAGVATALPFSLPAAAAPAVASLRTFPVEGTDATVQLLPGPAATVFLYAARRFHYEIDTLHAGDLVGTADGLDIRPGWYAPGVTGGLLPYQVTVIRDIIAECDGLLAWGGDAAVPQEGRFTLTVAPGNARLRALAGRLGGLLSGGRRSSRVGAGTALPYTEARKRRAEKIQKMMR</sequence>